<dbReference type="Pfam" id="PF09867">
    <property type="entry name" value="TagF_N"/>
    <property type="match status" value="1"/>
</dbReference>
<dbReference type="PIRSF" id="PIRSF029287">
    <property type="entry name" value="UCP029287"/>
    <property type="match status" value="1"/>
</dbReference>
<dbReference type="Proteomes" id="UP000244064">
    <property type="component" value="Unassembled WGS sequence"/>
</dbReference>
<dbReference type="NCBIfam" id="TIGR03373">
    <property type="entry name" value="VI_minor_4"/>
    <property type="match status" value="1"/>
</dbReference>
<proteinExistence type="predicted"/>
<dbReference type="InterPro" id="IPR038225">
    <property type="entry name" value="TagF_sf"/>
</dbReference>
<accession>A0A2T5PAF0</accession>
<dbReference type="Gene3D" id="3.40.1730.10">
    <property type="entry name" value="pa0076 domain"/>
    <property type="match status" value="1"/>
</dbReference>
<sequence>MTAPGFYGKLAGRGDFVSRGLSQALIKSWDDWLAAGIAASQTELGPRWLETYLVSPLWRFAVPAPLLGADALIGVMMPSVDRVGRYFPLSILLPLPAGSDLSLIVGGADDWFERAEALLLSTLDEDAEFEVFESAVNALGSPDCLPAATWESLGNGLQHCPAWLPGQRLQALASCSLERSSLWWGRGSERVPAGMLRCAGLPAASDFARCLLGAAGESGVPV</sequence>
<gene>
    <name evidence="1" type="primary">tagF</name>
    <name evidence="1" type="ORF">DBO85_08590</name>
</gene>
<comment type="caution">
    <text evidence="1">The sequence shown here is derived from an EMBL/GenBank/DDBJ whole genome shotgun (WGS) entry which is preliminary data.</text>
</comment>
<dbReference type="OrthoDB" id="9801841at2"/>
<dbReference type="InterPro" id="IPR017748">
    <property type="entry name" value="TagF"/>
</dbReference>
<reference evidence="1 2" key="1">
    <citation type="submission" date="2018-04" db="EMBL/GenBank/DDBJ databases">
        <title>Pseudomonas sp. nov., isolated from mangrove soil.</title>
        <authorList>
            <person name="Chen C."/>
        </authorList>
    </citation>
    <scope>NUCLEOTIDE SEQUENCE [LARGE SCALE GENOMIC DNA]</scope>
    <source>
        <strain evidence="1 2">TC-11</strain>
    </source>
</reference>
<name>A0A2T5PAF0_9PSED</name>
<evidence type="ECO:0000313" key="1">
    <source>
        <dbReference type="EMBL" id="PTU74710.1"/>
    </source>
</evidence>
<keyword evidence="2" id="KW-1185">Reference proteome</keyword>
<dbReference type="AlphaFoldDB" id="A0A2T5PAF0"/>
<dbReference type="EMBL" id="QASN01000015">
    <property type="protein sequence ID" value="PTU74710.1"/>
    <property type="molecule type" value="Genomic_DNA"/>
</dbReference>
<protein>
    <submittedName>
        <fullName evidence="1">Type VI secretion system-associated protein TagF</fullName>
    </submittedName>
</protein>
<organism evidence="1 2">
    <name type="scientific">Pseudomonas mangrovi</name>
    <dbReference type="NCBI Taxonomy" id="2161748"/>
    <lineage>
        <taxon>Bacteria</taxon>
        <taxon>Pseudomonadati</taxon>
        <taxon>Pseudomonadota</taxon>
        <taxon>Gammaproteobacteria</taxon>
        <taxon>Pseudomonadales</taxon>
        <taxon>Pseudomonadaceae</taxon>
        <taxon>Pseudomonas</taxon>
    </lineage>
</organism>
<dbReference type="RefSeq" id="WP_108106853.1">
    <property type="nucleotide sequence ID" value="NZ_QASN01000015.1"/>
</dbReference>
<evidence type="ECO:0000313" key="2">
    <source>
        <dbReference type="Proteomes" id="UP000244064"/>
    </source>
</evidence>